<keyword evidence="2 3" id="KW-0040">ANK repeat</keyword>
<reference evidence="4 5" key="1">
    <citation type="journal article" date="2018" name="Nat. Ecol. Evol.">
        <title>Pezizomycetes genomes reveal the molecular basis of ectomycorrhizal truffle lifestyle.</title>
        <authorList>
            <person name="Murat C."/>
            <person name="Payen T."/>
            <person name="Noel B."/>
            <person name="Kuo A."/>
            <person name="Morin E."/>
            <person name="Chen J."/>
            <person name="Kohler A."/>
            <person name="Krizsan K."/>
            <person name="Balestrini R."/>
            <person name="Da Silva C."/>
            <person name="Montanini B."/>
            <person name="Hainaut M."/>
            <person name="Levati E."/>
            <person name="Barry K.W."/>
            <person name="Belfiori B."/>
            <person name="Cichocki N."/>
            <person name="Clum A."/>
            <person name="Dockter R.B."/>
            <person name="Fauchery L."/>
            <person name="Guy J."/>
            <person name="Iotti M."/>
            <person name="Le Tacon F."/>
            <person name="Lindquist E.A."/>
            <person name="Lipzen A."/>
            <person name="Malagnac F."/>
            <person name="Mello A."/>
            <person name="Molinier V."/>
            <person name="Miyauchi S."/>
            <person name="Poulain J."/>
            <person name="Riccioni C."/>
            <person name="Rubini A."/>
            <person name="Sitrit Y."/>
            <person name="Splivallo R."/>
            <person name="Traeger S."/>
            <person name="Wang M."/>
            <person name="Zifcakova L."/>
            <person name="Wipf D."/>
            <person name="Zambonelli A."/>
            <person name="Paolocci F."/>
            <person name="Nowrousian M."/>
            <person name="Ottonello S."/>
            <person name="Baldrian P."/>
            <person name="Spatafora J.W."/>
            <person name="Henrissat B."/>
            <person name="Nagy L.G."/>
            <person name="Aury J.M."/>
            <person name="Wincker P."/>
            <person name="Grigoriev I.V."/>
            <person name="Bonfante P."/>
            <person name="Martin F.M."/>
        </authorList>
    </citation>
    <scope>NUCLEOTIDE SEQUENCE [LARGE SCALE GENOMIC DNA]</scope>
    <source>
        <strain evidence="4 5">120613-1</strain>
    </source>
</reference>
<organism evidence="4 5">
    <name type="scientific">Choiromyces venosus 120613-1</name>
    <dbReference type="NCBI Taxonomy" id="1336337"/>
    <lineage>
        <taxon>Eukaryota</taxon>
        <taxon>Fungi</taxon>
        <taxon>Dikarya</taxon>
        <taxon>Ascomycota</taxon>
        <taxon>Pezizomycotina</taxon>
        <taxon>Pezizomycetes</taxon>
        <taxon>Pezizales</taxon>
        <taxon>Tuberaceae</taxon>
        <taxon>Choiromyces</taxon>
    </lineage>
</organism>
<evidence type="ECO:0000313" key="4">
    <source>
        <dbReference type="EMBL" id="RPB00142.1"/>
    </source>
</evidence>
<dbReference type="SUPFAM" id="SSF48403">
    <property type="entry name" value="Ankyrin repeat"/>
    <property type="match status" value="1"/>
</dbReference>
<proteinExistence type="predicted"/>
<dbReference type="Pfam" id="PF12796">
    <property type="entry name" value="Ank_2"/>
    <property type="match status" value="2"/>
</dbReference>
<dbReference type="STRING" id="1336337.A0A3N4JTI5"/>
<feature type="repeat" description="ANK" evidence="3">
    <location>
        <begin position="297"/>
        <end position="321"/>
    </location>
</feature>
<dbReference type="Proteomes" id="UP000276215">
    <property type="component" value="Unassembled WGS sequence"/>
</dbReference>
<evidence type="ECO:0000313" key="5">
    <source>
        <dbReference type="Proteomes" id="UP000276215"/>
    </source>
</evidence>
<evidence type="ECO:0000256" key="3">
    <source>
        <dbReference type="PROSITE-ProRule" id="PRU00023"/>
    </source>
</evidence>
<dbReference type="OrthoDB" id="823504at2759"/>
<dbReference type="PANTHER" id="PTHR24173:SF74">
    <property type="entry name" value="ANKYRIN REPEAT DOMAIN-CONTAINING PROTEIN 16"/>
    <property type="match status" value="1"/>
</dbReference>
<keyword evidence="1" id="KW-0677">Repeat</keyword>
<dbReference type="PANTHER" id="PTHR24173">
    <property type="entry name" value="ANKYRIN REPEAT CONTAINING"/>
    <property type="match status" value="1"/>
</dbReference>
<dbReference type="SMART" id="SM00248">
    <property type="entry name" value="ANK"/>
    <property type="match status" value="7"/>
</dbReference>
<dbReference type="AlphaFoldDB" id="A0A3N4JTI5"/>
<keyword evidence="5" id="KW-1185">Reference proteome</keyword>
<name>A0A3N4JTI5_9PEZI</name>
<protein>
    <submittedName>
        <fullName evidence="4">Ankyrin</fullName>
    </submittedName>
</protein>
<evidence type="ECO:0000256" key="1">
    <source>
        <dbReference type="ARBA" id="ARBA00022737"/>
    </source>
</evidence>
<dbReference type="Gene3D" id="1.25.40.20">
    <property type="entry name" value="Ankyrin repeat-containing domain"/>
    <property type="match status" value="2"/>
</dbReference>
<gene>
    <name evidence="4" type="ORF">L873DRAFT_1805569</name>
</gene>
<dbReference type="EMBL" id="ML120382">
    <property type="protein sequence ID" value="RPB00142.1"/>
    <property type="molecule type" value="Genomic_DNA"/>
</dbReference>
<dbReference type="PROSITE" id="PS50297">
    <property type="entry name" value="ANK_REP_REGION"/>
    <property type="match status" value="1"/>
</dbReference>
<sequence length="370" mass="40836">MSFLALPNEIILQICGQLEKPLPALNSLLRTNIRLANLIIPTLLDTLFQLRSRKFGRRALCYSAERADASMLLTLLARGVEEFIGDKFIHDKMQVLSPPALRLLLECGVNAERSDKQGRRPLHAAALRGDECTIWALLQFGRVELNSLDKMRDTPLSLAASVGHFSTVEYLLSLPGIRINPTEPGRVSPLWQAISGGHEEVVRLLLAQPSLQTNRWCFFQAQPQSPVCMAAFSGHTGIVGLLLDDERVEYVSSHARWAEWECASPLHAAAGAGHVETVKVILARKNIDVNLCPQNPRCDTALHLAIAMGHEEVVRLLLEDGRAYVHQKNSLGMSAFAIAAAAGHTSIMKMLVSENYQRALDIDGLGNREY</sequence>
<accession>A0A3N4JTI5</accession>
<evidence type="ECO:0000256" key="2">
    <source>
        <dbReference type="ARBA" id="ARBA00023043"/>
    </source>
</evidence>
<dbReference type="InterPro" id="IPR002110">
    <property type="entry name" value="Ankyrin_rpt"/>
</dbReference>
<dbReference type="PROSITE" id="PS50088">
    <property type="entry name" value="ANK_REPEAT"/>
    <property type="match status" value="1"/>
</dbReference>
<dbReference type="InterPro" id="IPR036770">
    <property type="entry name" value="Ankyrin_rpt-contain_sf"/>
</dbReference>